<gene>
    <name evidence="1" type="ORF">NC992_00660</name>
</gene>
<name>A0ABV0JXW8_9CYAN</name>
<sequence length="136" mass="15350">MTRITLDLSPELEIQLRAEAAKQGLDPQHYILETLHTRLAANQTAANHLLTAETDLIQHINLGLSGEMWDEYYALIDKRQAESLTADEHHRLIEISDQIEALNVERIQALVQLAALRQQSLENVMDDLGIKPIVHG</sequence>
<reference evidence="1 2" key="1">
    <citation type="submission" date="2022-04" db="EMBL/GenBank/DDBJ databases">
        <title>Positive selection, recombination, and allopatry shape intraspecific diversity of widespread and dominant cyanobacteria.</title>
        <authorList>
            <person name="Wei J."/>
            <person name="Shu W."/>
            <person name="Hu C."/>
        </authorList>
    </citation>
    <scope>NUCLEOTIDE SEQUENCE [LARGE SCALE GENOMIC DNA]</scope>
    <source>
        <strain evidence="1 2">DQ-A4</strain>
    </source>
</reference>
<comment type="caution">
    <text evidence="1">The sequence shown here is derived from an EMBL/GenBank/DDBJ whole genome shotgun (WGS) entry which is preliminary data.</text>
</comment>
<dbReference type="Proteomes" id="UP001482513">
    <property type="component" value="Unassembled WGS sequence"/>
</dbReference>
<organism evidence="1 2">
    <name type="scientific">Leptolyngbya subtilissima DQ-A4</name>
    <dbReference type="NCBI Taxonomy" id="2933933"/>
    <lineage>
        <taxon>Bacteria</taxon>
        <taxon>Bacillati</taxon>
        <taxon>Cyanobacteriota</taxon>
        <taxon>Cyanophyceae</taxon>
        <taxon>Leptolyngbyales</taxon>
        <taxon>Leptolyngbyaceae</taxon>
        <taxon>Leptolyngbya group</taxon>
        <taxon>Leptolyngbya</taxon>
    </lineage>
</organism>
<protein>
    <submittedName>
        <fullName evidence="1">Uncharacterized protein</fullName>
    </submittedName>
</protein>
<dbReference type="EMBL" id="JAMPKX010000001">
    <property type="protein sequence ID" value="MEP0945371.1"/>
    <property type="molecule type" value="Genomic_DNA"/>
</dbReference>
<dbReference type="RefSeq" id="WP_190697998.1">
    <property type="nucleotide sequence ID" value="NZ_JAMPKX010000001.1"/>
</dbReference>
<proteinExistence type="predicted"/>
<evidence type="ECO:0000313" key="2">
    <source>
        <dbReference type="Proteomes" id="UP001482513"/>
    </source>
</evidence>
<accession>A0ABV0JXW8</accession>
<keyword evidence="2" id="KW-1185">Reference proteome</keyword>
<evidence type="ECO:0000313" key="1">
    <source>
        <dbReference type="EMBL" id="MEP0945371.1"/>
    </source>
</evidence>